<dbReference type="PROSITE" id="PS51847">
    <property type="entry name" value="SMP"/>
    <property type="match status" value="1"/>
</dbReference>
<protein>
    <submittedName>
        <fullName evidence="11">Maintenance of mitochondrial morphology protein 1</fullName>
    </submittedName>
</protein>
<keyword evidence="5 9" id="KW-1133">Transmembrane helix</keyword>
<evidence type="ECO:0000256" key="9">
    <source>
        <dbReference type="SAM" id="Phobius"/>
    </source>
</evidence>
<keyword evidence="3 9" id="KW-0812">Transmembrane</keyword>
<evidence type="ECO:0000256" key="1">
    <source>
        <dbReference type="ARBA" id="ARBA00004586"/>
    </source>
</evidence>
<evidence type="ECO:0000256" key="6">
    <source>
        <dbReference type="ARBA" id="ARBA00023055"/>
    </source>
</evidence>
<comment type="subcellular location">
    <subcellularLocation>
        <location evidence="1">Endoplasmic reticulum membrane</location>
    </subcellularLocation>
</comment>
<evidence type="ECO:0000256" key="3">
    <source>
        <dbReference type="ARBA" id="ARBA00022692"/>
    </source>
</evidence>
<evidence type="ECO:0000256" key="5">
    <source>
        <dbReference type="ARBA" id="ARBA00022989"/>
    </source>
</evidence>
<evidence type="ECO:0000313" key="11">
    <source>
        <dbReference type="EMBL" id="KZT74721.1"/>
    </source>
</evidence>
<reference evidence="11 12" key="1">
    <citation type="journal article" date="2016" name="Mol. Biol. Evol.">
        <title>Comparative Genomics of Early-Diverging Mushroom-Forming Fungi Provides Insights into the Origins of Lignocellulose Decay Capabilities.</title>
        <authorList>
            <person name="Nagy L.G."/>
            <person name="Riley R."/>
            <person name="Tritt A."/>
            <person name="Adam C."/>
            <person name="Daum C."/>
            <person name="Floudas D."/>
            <person name="Sun H."/>
            <person name="Yadav J.S."/>
            <person name="Pangilinan J."/>
            <person name="Larsson K.H."/>
            <person name="Matsuura K."/>
            <person name="Barry K."/>
            <person name="Labutti K."/>
            <person name="Kuo R."/>
            <person name="Ohm R.A."/>
            <person name="Bhattacharya S.S."/>
            <person name="Shirouzu T."/>
            <person name="Yoshinaga Y."/>
            <person name="Martin F.M."/>
            <person name="Grigoriev I.V."/>
            <person name="Hibbett D.S."/>
        </authorList>
    </citation>
    <scope>NUCLEOTIDE SEQUENCE [LARGE SCALE GENOMIC DNA]</scope>
    <source>
        <strain evidence="11 12">L-15889</strain>
    </source>
</reference>
<feature type="transmembrane region" description="Helical" evidence="9">
    <location>
        <begin position="12"/>
        <end position="36"/>
    </location>
</feature>
<dbReference type="GO" id="GO:1990456">
    <property type="term" value="P:mitochondrion-endoplasmic reticulum membrane tethering"/>
    <property type="evidence" value="ECO:0007669"/>
    <property type="project" value="TreeGrafter"/>
</dbReference>
<dbReference type="EMBL" id="KV429032">
    <property type="protein sequence ID" value="KZT74721.1"/>
    <property type="molecule type" value="Genomic_DNA"/>
</dbReference>
<dbReference type="GO" id="GO:0005789">
    <property type="term" value="C:endoplasmic reticulum membrane"/>
    <property type="evidence" value="ECO:0007669"/>
    <property type="project" value="UniProtKB-SubCell"/>
</dbReference>
<gene>
    <name evidence="11" type="ORF">DAEQUDRAFT_700709</name>
</gene>
<evidence type="ECO:0000256" key="4">
    <source>
        <dbReference type="ARBA" id="ARBA00022824"/>
    </source>
</evidence>
<dbReference type="GO" id="GO:0008289">
    <property type="term" value="F:lipid binding"/>
    <property type="evidence" value="ECO:0007669"/>
    <property type="project" value="UniProtKB-KW"/>
</dbReference>
<evidence type="ECO:0000313" key="12">
    <source>
        <dbReference type="Proteomes" id="UP000076727"/>
    </source>
</evidence>
<feature type="domain" description="SMP-LTD" evidence="10">
    <location>
        <begin position="83"/>
        <end position="292"/>
    </location>
</feature>
<keyword evidence="12" id="KW-1185">Reference proteome</keyword>
<keyword evidence="6" id="KW-0445">Lipid transport</keyword>
<dbReference type="OrthoDB" id="5599157at2759"/>
<keyword evidence="7" id="KW-0446">Lipid-binding</keyword>
<keyword evidence="4" id="KW-0256">Endoplasmic reticulum</keyword>
<proteinExistence type="predicted"/>
<name>A0A165UCP8_9APHY</name>
<keyword evidence="2" id="KW-0813">Transport</keyword>
<dbReference type="AlphaFoldDB" id="A0A165UCP8"/>
<dbReference type="GO" id="GO:0032865">
    <property type="term" value="C:ERMES complex"/>
    <property type="evidence" value="ECO:0007669"/>
    <property type="project" value="TreeGrafter"/>
</dbReference>
<keyword evidence="8 9" id="KW-0472">Membrane</keyword>
<dbReference type="CDD" id="cd21671">
    <property type="entry name" value="SMP_Mmm1"/>
    <property type="match status" value="1"/>
</dbReference>
<dbReference type="InterPro" id="IPR031468">
    <property type="entry name" value="SMP_LBD"/>
</dbReference>
<dbReference type="GO" id="GO:0015914">
    <property type="term" value="P:phospholipid transport"/>
    <property type="evidence" value="ECO:0007669"/>
    <property type="project" value="TreeGrafter"/>
</dbReference>
<dbReference type="PANTHER" id="PTHR13466">
    <property type="entry name" value="TEX2 PROTEIN-RELATED"/>
    <property type="match status" value="1"/>
</dbReference>
<evidence type="ECO:0000256" key="2">
    <source>
        <dbReference type="ARBA" id="ARBA00022448"/>
    </source>
</evidence>
<dbReference type="STRING" id="1314783.A0A165UCP8"/>
<organism evidence="11 12">
    <name type="scientific">Daedalea quercina L-15889</name>
    <dbReference type="NCBI Taxonomy" id="1314783"/>
    <lineage>
        <taxon>Eukaryota</taxon>
        <taxon>Fungi</taxon>
        <taxon>Dikarya</taxon>
        <taxon>Basidiomycota</taxon>
        <taxon>Agaricomycotina</taxon>
        <taxon>Agaricomycetes</taxon>
        <taxon>Polyporales</taxon>
        <taxon>Fomitopsis</taxon>
    </lineage>
</organism>
<dbReference type="Proteomes" id="UP000076727">
    <property type="component" value="Unassembled WGS sequence"/>
</dbReference>
<evidence type="ECO:0000259" key="10">
    <source>
        <dbReference type="PROSITE" id="PS51847"/>
    </source>
</evidence>
<dbReference type="Pfam" id="PF10296">
    <property type="entry name" value="MMM1"/>
    <property type="match status" value="2"/>
</dbReference>
<dbReference type="InterPro" id="IPR019411">
    <property type="entry name" value="MMM1_dom"/>
</dbReference>
<dbReference type="PANTHER" id="PTHR13466:SF0">
    <property type="entry name" value="SMP-LTD DOMAIN-CONTAINING PROTEIN"/>
    <property type="match status" value="1"/>
</dbReference>
<sequence>MGNAYIFSLQPTFTQGLILGQFSILFLLVLILKYLFFDTVADSAYRASSYQPKVDRDEGEGTALLAERFAAGLDKGGRAEAGGLESADWLNGVLRQVVDSYRMKLRDGLSGAAGDEVARKRVEDFANSFRPPGFLDPIKVHTVDLGISAPRLSRARPKPSVSQDLDSAIQLDMDYVDTVSISLSTSVLFNYPFSSFARLPVSLTISLSLFSATMLLTPPQPHSPHPTLAIALPSPDTDFTLTLQTKSLMGSRAKLADVPKLHELITNQIRRVLVDKGTFKVVLPGLASVDEVKEDIQKARESNGLPVN</sequence>
<evidence type="ECO:0000256" key="8">
    <source>
        <dbReference type="ARBA" id="ARBA00023136"/>
    </source>
</evidence>
<evidence type="ECO:0000256" key="7">
    <source>
        <dbReference type="ARBA" id="ARBA00023121"/>
    </source>
</evidence>
<accession>A0A165UCP8</accession>